<reference evidence="1 2" key="1">
    <citation type="submission" date="2024-02" db="EMBL/GenBank/DDBJ databases">
        <title>Expansion and revision of Xanthobacter and proposal of Roseixanthobacter gen. nov.</title>
        <authorList>
            <person name="Soltysiak M.P.M."/>
            <person name="Jalihal A."/>
            <person name="Ory A."/>
            <person name="Chrisophersen C."/>
            <person name="Lee A.D."/>
            <person name="Boulton J."/>
            <person name="Springer M."/>
        </authorList>
    </citation>
    <scope>NUCLEOTIDE SEQUENCE [LARGE SCALE GENOMIC DNA]</scope>
    <source>
        <strain evidence="1 2">CB5</strain>
    </source>
</reference>
<protein>
    <submittedName>
        <fullName evidence="1">Uncharacterized protein</fullName>
    </submittedName>
</protein>
<accession>A0ABW6ZNQ9</accession>
<evidence type="ECO:0000313" key="1">
    <source>
        <dbReference type="EMBL" id="MFG1255491.1"/>
    </source>
</evidence>
<dbReference type="Proteomes" id="UP001604043">
    <property type="component" value="Unassembled WGS sequence"/>
</dbReference>
<organism evidence="1 2">
    <name type="scientific">Xanthobacter aminoxidans</name>
    <dbReference type="NCBI Taxonomy" id="186280"/>
    <lineage>
        <taxon>Bacteria</taxon>
        <taxon>Pseudomonadati</taxon>
        <taxon>Pseudomonadota</taxon>
        <taxon>Alphaproteobacteria</taxon>
        <taxon>Hyphomicrobiales</taxon>
        <taxon>Xanthobacteraceae</taxon>
        <taxon>Xanthobacter</taxon>
    </lineage>
</organism>
<dbReference type="RefSeq" id="WP_394010358.1">
    <property type="nucleotide sequence ID" value="NZ_JBAFUR010000011.1"/>
</dbReference>
<evidence type="ECO:0000313" key="2">
    <source>
        <dbReference type="Proteomes" id="UP001604043"/>
    </source>
</evidence>
<name>A0ABW6ZNQ9_9HYPH</name>
<dbReference type="EMBL" id="JBAFUR010000011">
    <property type="protein sequence ID" value="MFG1255491.1"/>
    <property type="molecule type" value="Genomic_DNA"/>
</dbReference>
<gene>
    <name evidence="1" type="ORF">V5F30_24985</name>
</gene>
<comment type="caution">
    <text evidence="1">The sequence shown here is derived from an EMBL/GenBank/DDBJ whole genome shotgun (WGS) entry which is preliminary data.</text>
</comment>
<proteinExistence type="predicted"/>
<sequence>MTYQPPGLSHDVQRERALMLCGAIVPVLCALEAAGLVGDSPSERMDLFHVDRIDNLVSFSRLTKGDGTFIDLRSDAPAVLASLELACISRPLAEVVSNLPGHAASRPRRPIQMSHEEAAEFRIAITADDRDLDAWARRRAGQVARQEAAGTPLSDFAAARRTLYVQNALVLRQVRAFRGVAALLGL</sequence>
<keyword evidence="2" id="KW-1185">Reference proteome</keyword>